<dbReference type="AlphaFoldDB" id="A0A8D2MX68"/>
<feature type="domain" description="FERM F1 lobe ubiquitin-like" evidence="1">
    <location>
        <begin position="26"/>
        <end position="116"/>
    </location>
</feature>
<dbReference type="GO" id="GO:0030154">
    <property type="term" value="P:cell differentiation"/>
    <property type="evidence" value="ECO:0007669"/>
    <property type="project" value="TreeGrafter"/>
</dbReference>
<accession>A0A8D2MX68</accession>
<sequence>MAFCAKMRSTKKNELNLEAQHQGLEILFYLQDKAPLCYSSGEFTSEELCIEAAQKCSVSPLCHNLFALYDENKKLWYAPNQVFKDFPNTFPSFWLFGRYYFTNWHGTSESEPSVWRHSPRRAKAYDKKLAPEGTPILDANSLEYMFAQVGTLSDAVFP</sequence>
<dbReference type="PANTHER" id="PTHR45807">
    <property type="entry name" value="TYROSINE-PROTEIN KINASE HOPSCOTCH"/>
    <property type="match status" value="1"/>
</dbReference>
<reference evidence="2" key="2">
    <citation type="submission" date="2025-09" db="UniProtKB">
        <authorList>
            <consortium name="Ensembl"/>
        </authorList>
    </citation>
    <scope>IDENTIFICATION</scope>
</reference>
<dbReference type="GO" id="GO:0019221">
    <property type="term" value="P:cytokine-mediated signaling pathway"/>
    <property type="evidence" value="ECO:0007669"/>
    <property type="project" value="TreeGrafter"/>
</dbReference>
<dbReference type="Proteomes" id="UP000694413">
    <property type="component" value="Unassembled WGS sequence"/>
</dbReference>
<reference evidence="2" key="1">
    <citation type="submission" date="2025-08" db="UniProtKB">
        <authorList>
            <consortium name="Ensembl"/>
        </authorList>
    </citation>
    <scope>IDENTIFICATION</scope>
</reference>
<dbReference type="GO" id="GO:0007259">
    <property type="term" value="P:cell surface receptor signaling pathway via JAK-STAT"/>
    <property type="evidence" value="ECO:0007669"/>
    <property type="project" value="TreeGrafter"/>
</dbReference>
<dbReference type="GO" id="GO:0005829">
    <property type="term" value="C:cytosol"/>
    <property type="evidence" value="ECO:0007669"/>
    <property type="project" value="TreeGrafter"/>
</dbReference>
<dbReference type="PANTHER" id="PTHR45807:SF5">
    <property type="entry name" value="TYROSINE-PROTEIN KINASE JAK1"/>
    <property type="match status" value="1"/>
</dbReference>
<proteinExistence type="predicted"/>
<evidence type="ECO:0000313" key="2">
    <source>
        <dbReference type="Ensembl" id="ENSZALP00000014097.1"/>
    </source>
</evidence>
<evidence type="ECO:0000259" key="1">
    <source>
        <dbReference type="Pfam" id="PF18379"/>
    </source>
</evidence>
<name>A0A8D2MX68_ZONAL</name>
<protein>
    <recommendedName>
        <fullName evidence="1">FERM F1 lobe ubiquitin-like domain-containing protein</fullName>
    </recommendedName>
</protein>
<dbReference type="GO" id="GO:0035556">
    <property type="term" value="P:intracellular signal transduction"/>
    <property type="evidence" value="ECO:0007669"/>
    <property type="project" value="TreeGrafter"/>
</dbReference>
<dbReference type="InterPro" id="IPR041155">
    <property type="entry name" value="FERM_F1"/>
</dbReference>
<dbReference type="InterPro" id="IPR051286">
    <property type="entry name" value="JAK"/>
</dbReference>
<organism evidence="2 3">
    <name type="scientific">Zonotrichia albicollis</name>
    <name type="common">White-throated sparrow</name>
    <name type="synonym">Fringilla albicollis</name>
    <dbReference type="NCBI Taxonomy" id="44394"/>
    <lineage>
        <taxon>Eukaryota</taxon>
        <taxon>Metazoa</taxon>
        <taxon>Chordata</taxon>
        <taxon>Craniata</taxon>
        <taxon>Vertebrata</taxon>
        <taxon>Euteleostomi</taxon>
        <taxon>Archelosauria</taxon>
        <taxon>Archosauria</taxon>
        <taxon>Dinosauria</taxon>
        <taxon>Saurischia</taxon>
        <taxon>Theropoda</taxon>
        <taxon>Coelurosauria</taxon>
        <taxon>Aves</taxon>
        <taxon>Neognathae</taxon>
        <taxon>Neoaves</taxon>
        <taxon>Telluraves</taxon>
        <taxon>Australaves</taxon>
        <taxon>Passeriformes</taxon>
        <taxon>Passerellidae</taxon>
        <taxon>Zonotrichia</taxon>
    </lineage>
</organism>
<dbReference type="GO" id="GO:0004715">
    <property type="term" value="F:non-membrane spanning protein tyrosine kinase activity"/>
    <property type="evidence" value="ECO:0007669"/>
    <property type="project" value="TreeGrafter"/>
</dbReference>
<evidence type="ECO:0000313" key="3">
    <source>
        <dbReference type="Proteomes" id="UP000694413"/>
    </source>
</evidence>
<dbReference type="Pfam" id="PF18379">
    <property type="entry name" value="FERM_F1"/>
    <property type="match status" value="1"/>
</dbReference>
<keyword evidence="3" id="KW-1185">Reference proteome</keyword>
<dbReference type="Ensembl" id="ENSZALT00000019148.1">
    <property type="protein sequence ID" value="ENSZALP00000014097.1"/>
    <property type="gene ID" value="ENSZALG00000011699.1"/>
</dbReference>
<dbReference type="GO" id="GO:0060397">
    <property type="term" value="P:growth hormone receptor signaling pathway via JAK-STAT"/>
    <property type="evidence" value="ECO:0007669"/>
    <property type="project" value="TreeGrafter"/>
</dbReference>
<dbReference type="GO" id="GO:0005131">
    <property type="term" value="F:growth hormone receptor binding"/>
    <property type="evidence" value="ECO:0007669"/>
    <property type="project" value="TreeGrafter"/>
</dbReference>